<name>A0ABQ8XPI8_9EUKA</name>
<dbReference type="PANTHER" id="PTHR12378">
    <property type="entry name" value="DESUMOYLATING ISOPEPTIDASE"/>
    <property type="match status" value="1"/>
</dbReference>
<dbReference type="PANTHER" id="PTHR12378:SF7">
    <property type="entry name" value="DESUMOYLATING ISOPEPTIDASE 1"/>
    <property type="match status" value="1"/>
</dbReference>
<dbReference type="Gene3D" id="3.90.1720.30">
    <property type="entry name" value="PPPDE domains"/>
    <property type="match status" value="1"/>
</dbReference>
<evidence type="ECO:0000313" key="8">
    <source>
        <dbReference type="Proteomes" id="UP001150062"/>
    </source>
</evidence>
<proteinExistence type="inferred from homology"/>
<dbReference type="InterPro" id="IPR042266">
    <property type="entry name" value="PPPDE_sf"/>
</dbReference>
<comment type="similarity">
    <text evidence="1">Belongs to the DeSI family.</text>
</comment>
<dbReference type="Proteomes" id="UP001150062">
    <property type="component" value="Unassembled WGS sequence"/>
</dbReference>
<gene>
    <name evidence="7" type="ORF">M0813_29126</name>
</gene>
<evidence type="ECO:0000256" key="3">
    <source>
        <dbReference type="ARBA" id="ARBA00022801"/>
    </source>
</evidence>
<dbReference type="InterPro" id="IPR013535">
    <property type="entry name" value="PUL_dom"/>
</dbReference>
<sequence length="599" mass="68656">MTSEIFKVSLHVYDLSMGFAKVLSPMFIGKQIDGIYHSAVVVYGREYFYGGGICDGTPGRTPFGNPIKSEEIGETVIPKDVFVKFLRNISMNYTFEAYDLITNNCNNFSNEVCEFLTGNQIPSYILDLPKIALQSPMGKMIEPMLTNLNKSAQLNPEFGQQESDMNVPIHVPEIHPNQSMMGMIQNQLGGGSGQNLNINSLLNSLGGLGGFGGMGNNNTNQNTNYNTNNRNNYFNSNSNSNSNNTLNYQNQNQYQNQSQNINKSQSNNKVEQKPKRNYLQPNGQQKKNFHKHDNLTNIKITKNQIPIKFSVFKIESIVEKIYSFQIEFSKEEISYFEEIKTVLGKAKKNIQNCQETISQEILQFLKALLENKLNLEQMFPVLDLIRILILLPLAIEDNLQILIPFLLRCGSELMNKLESLEETEKDLETAQTIVIDLMMIVRSFVNTFQHEKAIKYWISQSNLNTLIEFLSSLLLLDHNAITDNLVLHSSSLFVNVAMLFFKLKEENTKFNDEDPTQLLTTSIILLQRFLEQNDEYTIKQNQSIFRLMIATCKILWRDDSCLELFEQFSLDFEKFFEKKDSKSYTQVNSVAKELRQLLN</sequence>
<dbReference type="PROSITE" id="PS51396">
    <property type="entry name" value="PUL"/>
    <property type="match status" value="1"/>
</dbReference>
<accession>A0ABQ8XPI8</accession>
<feature type="domain" description="PUL" evidence="5">
    <location>
        <begin position="299"/>
        <end position="597"/>
    </location>
</feature>
<dbReference type="InterPro" id="IPR008580">
    <property type="entry name" value="PPPDE_dom"/>
</dbReference>
<evidence type="ECO:0000256" key="1">
    <source>
        <dbReference type="ARBA" id="ARBA00008140"/>
    </source>
</evidence>
<protein>
    <submittedName>
        <fullName evidence="7">Desumoylating isopeptidase 1</fullName>
    </submittedName>
</protein>
<evidence type="ECO:0000259" key="5">
    <source>
        <dbReference type="PROSITE" id="PS51396"/>
    </source>
</evidence>
<organism evidence="7 8">
    <name type="scientific">Anaeramoeba flamelloides</name>
    <dbReference type="NCBI Taxonomy" id="1746091"/>
    <lineage>
        <taxon>Eukaryota</taxon>
        <taxon>Metamonada</taxon>
        <taxon>Anaeramoebidae</taxon>
        <taxon>Anaeramoeba</taxon>
    </lineage>
</organism>
<keyword evidence="3" id="KW-0378">Hydrolase</keyword>
<reference evidence="7" key="1">
    <citation type="submission" date="2022-08" db="EMBL/GenBank/DDBJ databases">
        <title>Novel sulfate-reducing endosymbionts in the free-living metamonad Anaeramoeba.</title>
        <authorList>
            <person name="Jerlstrom-Hultqvist J."/>
            <person name="Cepicka I."/>
            <person name="Gallot-Lavallee L."/>
            <person name="Salas-Leiva D."/>
            <person name="Curtis B.A."/>
            <person name="Zahonova K."/>
            <person name="Pipaliya S."/>
            <person name="Dacks J."/>
            <person name="Roger A.J."/>
        </authorList>
    </citation>
    <scope>NUCLEOTIDE SEQUENCE</scope>
    <source>
        <strain evidence="7">Schooner1</strain>
    </source>
</reference>
<dbReference type="PROSITE" id="PS51858">
    <property type="entry name" value="PPPDE"/>
    <property type="match status" value="1"/>
</dbReference>
<evidence type="ECO:0000259" key="6">
    <source>
        <dbReference type="PROSITE" id="PS51858"/>
    </source>
</evidence>
<comment type="caution">
    <text evidence="7">The sequence shown here is derived from an EMBL/GenBank/DDBJ whole genome shotgun (WGS) entry which is preliminary data.</text>
</comment>
<evidence type="ECO:0000256" key="4">
    <source>
        <dbReference type="SAM" id="MobiDB-lite"/>
    </source>
</evidence>
<dbReference type="EMBL" id="JAOAOG010000269">
    <property type="protein sequence ID" value="KAJ6234536.1"/>
    <property type="molecule type" value="Genomic_DNA"/>
</dbReference>
<evidence type="ECO:0000313" key="7">
    <source>
        <dbReference type="EMBL" id="KAJ6234536.1"/>
    </source>
</evidence>
<dbReference type="SMART" id="SM01179">
    <property type="entry name" value="DUF862"/>
    <property type="match status" value="1"/>
</dbReference>
<feature type="compositionally biased region" description="Low complexity" evidence="4">
    <location>
        <begin position="219"/>
        <end position="268"/>
    </location>
</feature>
<dbReference type="InterPro" id="IPR011989">
    <property type="entry name" value="ARM-like"/>
</dbReference>
<feature type="region of interest" description="Disordered" evidence="4">
    <location>
        <begin position="219"/>
        <end position="290"/>
    </location>
</feature>
<dbReference type="Gene3D" id="1.25.10.10">
    <property type="entry name" value="Leucine-rich Repeat Variant"/>
    <property type="match status" value="1"/>
</dbReference>
<evidence type="ECO:0000256" key="2">
    <source>
        <dbReference type="ARBA" id="ARBA00022670"/>
    </source>
</evidence>
<keyword evidence="8" id="KW-1185">Reference proteome</keyword>
<keyword evidence="2" id="KW-0645">Protease</keyword>
<dbReference type="Pfam" id="PF08324">
    <property type="entry name" value="PUL"/>
    <property type="match status" value="1"/>
</dbReference>
<feature type="domain" description="PPPDE" evidence="6">
    <location>
        <begin position="6"/>
        <end position="146"/>
    </location>
</feature>
<dbReference type="Pfam" id="PF05903">
    <property type="entry name" value="Peptidase_C97"/>
    <property type="match status" value="1"/>
</dbReference>